<dbReference type="Proteomes" id="UP000001416">
    <property type="component" value="Chromosome"/>
</dbReference>
<dbReference type="KEGG" id="neu:NE1230"/>
<dbReference type="EMBL" id="AL954747">
    <property type="protein sequence ID" value="CAD85141.1"/>
    <property type="molecule type" value="Genomic_DNA"/>
</dbReference>
<sequence length="427" mass="47634">MCTFQPGSLSNTWLEKKSVIFYPVLTESRGYPNIPLRLPVIRIKNSSCQGDIVRFLSIIIAAIFCTFPVSAATPASDDSYIAGYAAAILKFQFGIDLPSLTVRNGNITLPADKLPAEDRTRITQLFSEIPGVTRVEIVEYTAQQPSLASPEPDEAIVDKGALATRSTMLATGPLPEGHLFKPLLADPRWNHFSAAYRNYVGRNVDGNHNGSVSFGETIPFYRANIGQSIVQWEVGLQAGIFSDFNLGASSTDLINTDFIGGIYTSVRAGNASAFARIYHQSSHLGDEFLLRKLTDIERINLSYEAADLRLSYEFPYGIRVYGGGGGIFRKEPSAIKPWSAQYGIEFRSPWQMEFALVRPVFAVDIKNYEQNNWNADISARAGIQFDNFQAFNRKLQFLLEYFNGYSPTGQFFREKVEYLGIGAHYHY</sequence>
<reference evidence="1 2" key="1">
    <citation type="journal article" date="2003" name="J. Bacteriol.">
        <title>Complete genome sequence of the ammonia-oxidizing bacterium and obligate chemolithoautotroph Nitrosomonas europaea.</title>
        <authorList>
            <person name="Chain P."/>
            <person name="Lamerdin J."/>
            <person name="Larimer F."/>
            <person name="Regala W."/>
            <person name="Land M."/>
            <person name="Hauser L."/>
            <person name="Hooper A."/>
            <person name="Klotz M."/>
            <person name="Norton J."/>
            <person name="Sayavedra-Soto L."/>
            <person name="Arciero D."/>
            <person name="Hommes N."/>
            <person name="Whittaker M."/>
            <person name="Arp D."/>
        </authorList>
    </citation>
    <scope>NUCLEOTIDE SEQUENCE [LARGE SCALE GENOMIC DNA]</scope>
    <source>
        <strain evidence="2">ATCC 19718 / CIP 103999 / KCTC 2705 / NBRC 14298</strain>
    </source>
</reference>
<evidence type="ECO:0008006" key="3">
    <source>
        <dbReference type="Google" id="ProtNLM"/>
    </source>
</evidence>
<dbReference type="eggNOG" id="COG3170">
    <property type="taxonomic scope" value="Bacteria"/>
</dbReference>
<dbReference type="InterPro" id="IPR009599">
    <property type="entry name" value="DUF1207"/>
</dbReference>
<dbReference type="HOGENOM" id="CLU_060295_0_0_4"/>
<gene>
    <name evidence="1" type="ordered locus">NE1230</name>
</gene>
<proteinExistence type="predicted"/>
<accession>Q82V71</accession>
<dbReference type="Pfam" id="PF06727">
    <property type="entry name" value="DUF1207"/>
    <property type="match status" value="1"/>
</dbReference>
<evidence type="ECO:0000313" key="2">
    <source>
        <dbReference type="Proteomes" id="UP000001416"/>
    </source>
</evidence>
<evidence type="ECO:0000313" key="1">
    <source>
        <dbReference type="EMBL" id="CAD85141.1"/>
    </source>
</evidence>
<protein>
    <recommendedName>
        <fullName evidence="3">DUF1207 domain-containing protein</fullName>
    </recommendedName>
</protein>
<dbReference type="AlphaFoldDB" id="Q82V71"/>
<dbReference type="STRING" id="228410.NE1230"/>
<organism evidence="1 2">
    <name type="scientific">Nitrosomonas europaea (strain ATCC 19718 / CIP 103999 / KCTC 2705 / NBRC 14298)</name>
    <dbReference type="NCBI Taxonomy" id="228410"/>
    <lineage>
        <taxon>Bacteria</taxon>
        <taxon>Pseudomonadati</taxon>
        <taxon>Pseudomonadota</taxon>
        <taxon>Betaproteobacteria</taxon>
        <taxon>Nitrosomonadales</taxon>
        <taxon>Nitrosomonadaceae</taxon>
        <taxon>Nitrosomonas</taxon>
    </lineage>
</organism>
<keyword evidence="2" id="KW-1185">Reference proteome</keyword>
<name>Q82V71_NITEU</name>